<dbReference type="PANTHER" id="PTHR14289:SF16">
    <property type="entry name" value="POLYMERASE DELTA-INTERACTING PROTEIN 2"/>
    <property type="match status" value="1"/>
</dbReference>
<evidence type="ECO:0000313" key="4">
    <source>
        <dbReference type="EMBL" id="MDR7380356.1"/>
    </source>
</evidence>
<feature type="domain" description="ApaG" evidence="3">
    <location>
        <begin position="18"/>
        <end position="142"/>
    </location>
</feature>
<organism evidence="4 5">
    <name type="scientific">Rhodoferax ferrireducens</name>
    <dbReference type="NCBI Taxonomy" id="192843"/>
    <lineage>
        <taxon>Bacteria</taxon>
        <taxon>Pseudomonadati</taxon>
        <taxon>Pseudomonadota</taxon>
        <taxon>Betaproteobacteria</taxon>
        <taxon>Burkholderiales</taxon>
        <taxon>Comamonadaceae</taxon>
        <taxon>Rhodoferax</taxon>
    </lineage>
</organism>
<evidence type="ECO:0000313" key="5">
    <source>
        <dbReference type="Proteomes" id="UP001180487"/>
    </source>
</evidence>
<evidence type="ECO:0000256" key="2">
    <source>
        <dbReference type="HAMAP-Rule" id="MF_00791"/>
    </source>
</evidence>
<gene>
    <name evidence="2" type="primary">apaG</name>
    <name evidence="4" type="ORF">J2X19_005059</name>
</gene>
<sequence>MGRIFAGYAQSLPRYDAGMSKYQFTIAVAPQYLPDQSDPEQAIFSFAYTVTIQNTGEVPAQLIARHWTISDGNGHTEEVKGLGVVGHQPLLKPGESFEYTSGCRLRTGTGAMRGSYFFVAEDGERFDVAIPTFVLDATDNSLPPASHTLH</sequence>
<dbReference type="EMBL" id="JAVDXT010000008">
    <property type="protein sequence ID" value="MDR7380356.1"/>
    <property type="molecule type" value="Genomic_DNA"/>
</dbReference>
<proteinExistence type="inferred from homology"/>
<accession>A0ABU2CG98</accession>
<keyword evidence="5" id="KW-1185">Reference proteome</keyword>
<dbReference type="NCBIfam" id="NF003967">
    <property type="entry name" value="PRK05461.1"/>
    <property type="match status" value="1"/>
</dbReference>
<evidence type="ECO:0000256" key="1">
    <source>
        <dbReference type="ARBA" id="ARBA00017693"/>
    </source>
</evidence>
<reference evidence="4 5" key="1">
    <citation type="submission" date="2023-07" db="EMBL/GenBank/DDBJ databases">
        <title>Sorghum-associated microbial communities from plants grown in Nebraska, USA.</title>
        <authorList>
            <person name="Schachtman D."/>
        </authorList>
    </citation>
    <scope>NUCLEOTIDE SEQUENCE [LARGE SCALE GENOMIC DNA]</scope>
    <source>
        <strain evidence="4 5">BE313</strain>
    </source>
</reference>
<evidence type="ECO:0000259" key="3">
    <source>
        <dbReference type="PROSITE" id="PS51087"/>
    </source>
</evidence>
<dbReference type="Pfam" id="PF04379">
    <property type="entry name" value="DUF525"/>
    <property type="match status" value="1"/>
</dbReference>
<dbReference type="PROSITE" id="PS51087">
    <property type="entry name" value="APAG"/>
    <property type="match status" value="1"/>
</dbReference>
<comment type="caution">
    <text evidence="4">The sequence shown here is derived from an EMBL/GenBank/DDBJ whole genome shotgun (WGS) entry which is preliminary data.</text>
</comment>
<dbReference type="Gene3D" id="2.60.40.1470">
    <property type="entry name" value="ApaG domain"/>
    <property type="match status" value="1"/>
</dbReference>
<dbReference type="HAMAP" id="MF_00791">
    <property type="entry name" value="ApaG"/>
    <property type="match status" value="1"/>
</dbReference>
<dbReference type="InterPro" id="IPR007474">
    <property type="entry name" value="ApaG_domain"/>
</dbReference>
<dbReference type="PANTHER" id="PTHR14289">
    <property type="entry name" value="F-BOX ONLY PROTEIN 3"/>
    <property type="match status" value="1"/>
</dbReference>
<name>A0ABU2CG98_9BURK</name>
<dbReference type="SUPFAM" id="SSF110069">
    <property type="entry name" value="ApaG-like"/>
    <property type="match status" value="1"/>
</dbReference>
<dbReference type="InterPro" id="IPR036767">
    <property type="entry name" value="ApaG_sf"/>
</dbReference>
<dbReference type="Proteomes" id="UP001180487">
    <property type="component" value="Unassembled WGS sequence"/>
</dbReference>
<dbReference type="InterPro" id="IPR023065">
    <property type="entry name" value="Uncharacterised_ApaG"/>
</dbReference>
<protein>
    <recommendedName>
        <fullName evidence="1 2">Protein ApaG</fullName>
    </recommendedName>
</protein>